<dbReference type="EMBL" id="RBRL01000228">
    <property type="protein sequence ID" value="RMQ87714.1"/>
    <property type="molecule type" value="Genomic_DNA"/>
</dbReference>
<proteinExistence type="predicted"/>
<sequence length="382" mass="41031">MSAMPVTPYLRQLCLWLLLGVAGTAQALEECQLNVSEALVDFGRMSRLAQNDSAPQRLLGERRLSVTVNCPQAEDLSLFYRALAANPQRLQFTEHSSYAIEAGNALLDGRAVELGLLPAAGQAPVAVGNVLEWRPGHGIAPVERGAVLTGNTLSLQLTLRAWADLAATQVRDAATWETTGMLYGAQHGRYRELTLRAHFAPIACLPSLSDHGVVDYGTLYAKDLSATNESPLPTRTLRLSVTCDAPIPFALRMKDNRDGSATGGTDETAYGLDLDASGNKIGRFYLTIDPAEFSADSFPTLYRTDSTSNGVAWSSSTARQIPMAANSILGFTDKTGVTTGPVAIQTLTGTLRIKTYLAPMQSLDLREVVQINGSGTLEIIYP</sequence>
<evidence type="ECO:0008006" key="4">
    <source>
        <dbReference type="Google" id="ProtNLM"/>
    </source>
</evidence>
<evidence type="ECO:0000256" key="1">
    <source>
        <dbReference type="SAM" id="SignalP"/>
    </source>
</evidence>
<accession>A0A3M4QBT4</accession>
<feature type="signal peptide" evidence="1">
    <location>
        <begin position="1"/>
        <end position="27"/>
    </location>
</feature>
<dbReference type="InterPro" id="IPR010546">
    <property type="entry name" value="DUF1120"/>
</dbReference>
<reference evidence="2 3" key="1">
    <citation type="submission" date="2018-08" db="EMBL/GenBank/DDBJ databases">
        <title>Recombination of ecologically and evolutionarily significant loci maintains genetic cohesion in the Pseudomonas syringae species complex.</title>
        <authorList>
            <person name="Dillon M."/>
            <person name="Thakur S."/>
            <person name="Almeida R.N.D."/>
            <person name="Weir B.S."/>
            <person name="Guttman D.S."/>
        </authorList>
    </citation>
    <scope>NUCLEOTIDE SEQUENCE [LARGE SCALE GENOMIC DNA]</scope>
    <source>
        <strain evidence="2 3">ICMP 11288</strain>
    </source>
</reference>
<dbReference type="Pfam" id="PF06551">
    <property type="entry name" value="DUF1120"/>
    <property type="match status" value="1"/>
</dbReference>
<evidence type="ECO:0000313" key="2">
    <source>
        <dbReference type="EMBL" id="RMQ87714.1"/>
    </source>
</evidence>
<dbReference type="Proteomes" id="UP000277179">
    <property type="component" value="Unassembled WGS sequence"/>
</dbReference>
<feature type="chain" id="PRO_5018104142" description="DUF1120 domain-containing protein" evidence="1">
    <location>
        <begin position="28"/>
        <end position="382"/>
    </location>
</feature>
<name>A0A3M4QBT4_9PSED</name>
<gene>
    <name evidence="2" type="ORF">ALP97_00628</name>
</gene>
<organism evidence="2 3">
    <name type="scientific">Pseudomonas salomonii</name>
    <dbReference type="NCBI Taxonomy" id="191391"/>
    <lineage>
        <taxon>Bacteria</taxon>
        <taxon>Pseudomonadati</taxon>
        <taxon>Pseudomonadota</taxon>
        <taxon>Gammaproteobacteria</taxon>
        <taxon>Pseudomonadales</taxon>
        <taxon>Pseudomonadaceae</taxon>
        <taxon>Pseudomonas</taxon>
    </lineage>
</organism>
<keyword evidence="1" id="KW-0732">Signal</keyword>
<dbReference type="AlphaFoldDB" id="A0A3M4QBT4"/>
<protein>
    <recommendedName>
        <fullName evidence="4">DUF1120 domain-containing protein</fullName>
    </recommendedName>
</protein>
<comment type="caution">
    <text evidence="2">The sequence shown here is derived from an EMBL/GenBank/DDBJ whole genome shotgun (WGS) entry which is preliminary data.</text>
</comment>
<evidence type="ECO:0000313" key="3">
    <source>
        <dbReference type="Proteomes" id="UP000277179"/>
    </source>
</evidence>